<evidence type="ECO:0000313" key="1">
    <source>
        <dbReference type="EMBL" id="MBF1165856.1"/>
    </source>
</evidence>
<comment type="caution">
    <text evidence="1">The sequence shown here is derived from an EMBL/GenBank/DDBJ whole genome shotgun (WGS) entry which is preliminary data.</text>
</comment>
<gene>
    <name evidence="1" type="ORF">HXL68_12560</name>
</gene>
<dbReference type="AlphaFoldDB" id="A0A930G053"/>
<protein>
    <submittedName>
        <fullName evidence="1">Uncharacterized protein</fullName>
    </submittedName>
</protein>
<organism evidence="1 2">
    <name type="scientific">Dechloromonas agitata</name>
    <dbReference type="NCBI Taxonomy" id="73030"/>
    <lineage>
        <taxon>Bacteria</taxon>
        <taxon>Pseudomonadati</taxon>
        <taxon>Pseudomonadota</taxon>
        <taxon>Betaproteobacteria</taxon>
        <taxon>Rhodocyclales</taxon>
        <taxon>Azonexaceae</taxon>
        <taxon>Dechloromonas</taxon>
    </lineage>
</organism>
<dbReference type="EMBL" id="JABZMI010000292">
    <property type="protein sequence ID" value="MBF1165856.1"/>
    <property type="molecule type" value="Genomic_DNA"/>
</dbReference>
<reference evidence="1" key="1">
    <citation type="submission" date="2020-04" db="EMBL/GenBank/DDBJ databases">
        <title>Deep metagenomics examines the oral microbiome during advanced dental caries in children, revealing novel taxa and co-occurrences with host molecules.</title>
        <authorList>
            <person name="Baker J.L."/>
            <person name="Morton J.T."/>
            <person name="Dinis M."/>
            <person name="Alvarez R."/>
            <person name="Tran N.C."/>
            <person name="Knight R."/>
            <person name="Edlund A."/>
        </authorList>
    </citation>
    <scope>NUCLEOTIDE SEQUENCE</scope>
    <source>
        <strain evidence="1">JCVI_32_bin.24</strain>
    </source>
</reference>
<accession>A0A930G053</accession>
<evidence type="ECO:0000313" key="2">
    <source>
        <dbReference type="Proteomes" id="UP000718593"/>
    </source>
</evidence>
<sequence length="124" mass="13551">MAPSNQEHIAQLLPADHRWLTVELLEPGMVLARPVVAVANRVLSFKLGEGSELTPSMIGQLYARGIECVAVAIPPPDEVEMEAWRAQCAAYAQRLDIIFSDGQGGIDPSCRPLYDLLLTQGPQR</sequence>
<name>A0A930G053_9RHOO</name>
<dbReference type="Proteomes" id="UP000718593">
    <property type="component" value="Unassembled WGS sequence"/>
</dbReference>
<proteinExistence type="predicted"/>